<feature type="compositionally biased region" description="Low complexity" evidence="1">
    <location>
        <begin position="229"/>
        <end position="239"/>
    </location>
</feature>
<feature type="region of interest" description="Disordered" evidence="1">
    <location>
        <begin position="70"/>
        <end position="138"/>
    </location>
</feature>
<evidence type="ECO:0000313" key="3">
    <source>
        <dbReference type="Proteomes" id="UP001500320"/>
    </source>
</evidence>
<feature type="region of interest" description="Disordered" evidence="1">
    <location>
        <begin position="173"/>
        <end position="274"/>
    </location>
</feature>
<evidence type="ECO:0000256" key="1">
    <source>
        <dbReference type="SAM" id="MobiDB-lite"/>
    </source>
</evidence>
<keyword evidence="3" id="KW-1185">Reference proteome</keyword>
<evidence type="ECO:0000313" key="2">
    <source>
        <dbReference type="EMBL" id="GAA3126923.1"/>
    </source>
</evidence>
<sequence>MGMSRQMTFTLTCAALLSVIVPGCAGYLSARLEAIDQAHRRLASMETRLREAGLPGPALAVPPFPLCGPSYRSAPKARQTAAAHAPHRARGKKGGERDRTDRRGRERDGAAEPGTPRQAPPGTDGTAGDSWAGASGTVPDTALALGTEETPEAGEAGPVYGTAVGTAADTVPDTAADTAGTVPAAADTGTEAADTGTEAADTGTEAAESGEAGSVGDTAPGTGRDRAATGRAPAAEAGTPSGGGEGRRPGAPSGPRTWLPGTAQADGLWPPIAPHAHTGQTFPFGNPPVLPLSAPRFALW</sequence>
<gene>
    <name evidence="2" type="ORF">GCM10010466_17220</name>
</gene>
<dbReference type="Proteomes" id="UP001500320">
    <property type="component" value="Unassembled WGS sequence"/>
</dbReference>
<accession>A0ABP6MY36</accession>
<protein>
    <submittedName>
        <fullName evidence="2">Uncharacterized protein</fullName>
    </submittedName>
</protein>
<comment type="caution">
    <text evidence="2">The sequence shown here is derived from an EMBL/GenBank/DDBJ whole genome shotgun (WGS) entry which is preliminary data.</text>
</comment>
<feature type="compositionally biased region" description="Basic and acidic residues" evidence="1">
    <location>
        <begin position="93"/>
        <end position="110"/>
    </location>
</feature>
<dbReference type="EMBL" id="BAAAUT010000011">
    <property type="protein sequence ID" value="GAA3126923.1"/>
    <property type="molecule type" value="Genomic_DNA"/>
</dbReference>
<organism evidence="2 3">
    <name type="scientific">Planomonospora alba</name>
    <dbReference type="NCBI Taxonomy" id="161354"/>
    <lineage>
        <taxon>Bacteria</taxon>
        <taxon>Bacillati</taxon>
        <taxon>Actinomycetota</taxon>
        <taxon>Actinomycetes</taxon>
        <taxon>Streptosporangiales</taxon>
        <taxon>Streptosporangiaceae</taxon>
        <taxon>Planomonospora</taxon>
    </lineage>
</organism>
<reference evidence="3" key="1">
    <citation type="journal article" date="2019" name="Int. J. Syst. Evol. Microbiol.">
        <title>The Global Catalogue of Microorganisms (GCM) 10K type strain sequencing project: providing services to taxonomists for standard genome sequencing and annotation.</title>
        <authorList>
            <consortium name="The Broad Institute Genomics Platform"/>
            <consortium name="The Broad Institute Genome Sequencing Center for Infectious Disease"/>
            <person name="Wu L."/>
            <person name="Ma J."/>
        </authorList>
    </citation>
    <scope>NUCLEOTIDE SEQUENCE [LARGE SCALE GENOMIC DNA]</scope>
    <source>
        <strain evidence="3">JCM 9373</strain>
    </source>
</reference>
<proteinExistence type="predicted"/>
<feature type="compositionally biased region" description="Low complexity" evidence="1">
    <location>
        <begin position="173"/>
        <end position="222"/>
    </location>
</feature>
<name>A0ABP6MY36_9ACTN</name>